<gene>
    <name evidence="4" type="primary">cps12P</name>
    <name evidence="5" type="synonym">licC</name>
    <name evidence="5" type="ORF">ERS132440_01764</name>
    <name evidence="6" type="ORF">FH692_03325</name>
</gene>
<evidence type="ECO:0000313" key="8">
    <source>
        <dbReference type="Proteomes" id="UP000315224"/>
    </source>
</evidence>
<dbReference type="EMBL" id="AB737820">
    <property type="protein sequence ID" value="BAM94614.1"/>
    <property type="molecule type" value="Genomic_DNA"/>
</dbReference>
<dbReference type="EC" id="2.7.7.15" evidence="5"/>
<dbReference type="RefSeq" id="WP_024393613.1">
    <property type="nucleotide sequence ID" value="NZ_CEHN01000018.1"/>
</dbReference>
<protein>
    <submittedName>
        <fullName evidence="4 6">Phosphocholine cytidylyltransferase</fullName>
    </submittedName>
    <submittedName>
        <fullName evidence="5">CTP:phosphocholine cytidylyltransferase</fullName>
        <ecNumber evidence="5">2.7.7.15</ecNumber>
    </submittedName>
</protein>
<evidence type="ECO:0000313" key="4">
    <source>
        <dbReference type="EMBL" id="BAM94614.1"/>
    </source>
</evidence>
<dbReference type="Proteomes" id="UP000315224">
    <property type="component" value="Unassembled WGS sequence"/>
</dbReference>
<dbReference type="SUPFAM" id="SSF53448">
    <property type="entry name" value="Nucleotide-diphospho-sugar transferases"/>
    <property type="match status" value="1"/>
</dbReference>
<evidence type="ECO:0000313" key="7">
    <source>
        <dbReference type="Proteomes" id="UP000074356"/>
    </source>
</evidence>
<evidence type="ECO:0000313" key="6">
    <source>
        <dbReference type="EMBL" id="TQE89406.1"/>
    </source>
</evidence>
<proteinExistence type="predicted"/>
<evidence type="ECO:0000256" key="2">
    <source>
        <dbReference type="ARBA" id="ARBA00022695"/>
    </source>
</evidence>
<dbReference type="Pfam" id="PF12804">
    <property type="entry name" value="NTP_transf_3"/>
    <property type="match status" value="1"/>
</dbReference>
<keyword evidence="2 4" id="KW-0548">Nucleotidyltransferase</keyword>
<keyword evidence="1 4" id="KW-0808">Transferase</keyword>
<dbReference type="EMBL" id="VIEK01000003">
    <property type="protein sequence ID" value="TQE89406.1"/>
    <property type="molecule type" value="Genomic_DNA"/>
</dbReference>
<dbReference type="InterPro" id="IPR025877">
    <property type="entry name" value="MobA-like_NTP_Trfase"/>
</dbReference>
<dbReference type="Gene3D" id="3.90.550.10">
    <property type="entry name" value="Spore Coat Polysaccharide Biosynthesis Protein SpsA, Chain A"/>
    <property type="match status" value="1"/>
</dbReference>
<dbReference type="InterPro" id="IPR017189">
    <property type="entry name" value="CTP-phospocholine_CTT"/>
</dbReference>
<dbReference type="PANTHER" id="PTHR43584:SF5">
    <property type="entry name" value="PROTEIN LICC"/>
    <property type="match status" value="1"/>
</dbReference>
<organism evidence="4">
    <name type="scientific">Streptococcus suis</name>
    <dbReference type="NCBI Taxonomy" id="1307"/>
    <lineage>
        <taxon>Bacteria</taxon>
        <taxon>Bacillati</taxon>
        <taxon>Bacillota</taxon>
        <taxon>Bacilli</taxon>
        <taxon>Lactobacillales</taxon>
        <taxon>Streptococcaceae</taxon>
        <taxon>Streptococcus</taxon>
    </lineage>
</organism>
<dbReference type="EMBL" id="FIIB01000018">
    <property type="protein sequence ID" value="CYV79595.1"/>
    <property type="molecule type" value="Genomic_DNA"/>
</dbReference>
<reference evidence="6 8" key="3">
    <citation type="submission" date="2019-06" db="EMBL/GenBank/DDBJ databases">
        <title>Comprehensive assessment of Oxford Nanopore MinION sequencing for bacterial characterization and routine diagnosis.</title>
        <authorList>
            <person name="Tan S."/>
            <person name="Dvorak C.M.T."/>
            <person name="Gebhart C."/>
            <person name="Estrada A."/>
            <person name="Marthaler D.G."/>
            <person name="Murtaugh M.P."/>
        </authorList>
    </citation>
    <scope>NUCLEOTIDE SEQUENCE [LARGE SCALE GENOMIC DNA]</scope>
    <source>
        <strain evidence="6 8">2017UMN1435.21</strain>
    </source>
</reference>
<dbReference type="CDD" id="cd02523">
    <property type="entry name" value="PC_cytidylyltransferase"/>
    <property type="match status" value="1"/>
</dbReference>
<sequence length="236" mass="27404">MRAIILAAGMGTRLRPLTLTTPKSLIKVGGETLIERQIKFLREACVNEIIVVTGYLSEKFQFLEDKYDIKLVYNDKYDVYNNFYTMYLVREYLSEAYVIDADNYLHENFLQNSMRDSTYFSAYKTNFKDEWLLKCNSDNLVEEIAIASGNGFILSGVSFWTKEAGEILREILEEEINKEGFGDLYWDNLVKDNLSKIKVVKQEISSTASFEIDDLNDLEKLENFLSTIERNHLITK</sequence>
<dbReference type="InterPro" id="IPR029044">
    <property type="entry name" value="Nucleotide-diphossugar_trans"/>
</dbReference>
<evidence type="ECO:0000259" key="3">
    <source>
        <dbReference type="Pfam" id="PF12804"/>
    </source>
</evidence>
<evidence type="ECO:0000256" key="1">
    <source>
        <dbReference type="ARBA" id="ARBA00022679"/>
    </source>
</evidence>
<evidence type="ECO:0000313" key="5">
    <source>
        <dbReference type="EMBL" id="CYV79595.1"/>
    </source>
</evidence>
<dbReference type="GO" id="GO:0004105">
    <property type="term" value="F:choline-phosphate cytidylyltransferase activity"/>
    <property type="evidence" value="ECO:0007669"/>
    <property type="project" value="UniProtKB-EC"/>
</dbReference>
<name>M1VJM3_STRSU</name>
<dbReference type="AlphaFoldDB" id="M1VJM3"/>
<feature type="domain" description="MobA-like NTP transferase" evidence="3">
    <location>
        <begin position="3"/>
        <end position="78"/>
    </location>
</feature>
<dbReference type="InterPro" id="IPR050065">
    <property type="entry name" value="GlmU-like"/>
</dbReference>
<dbReference type="Proteomes" id="UP000074356">
    <property type="component" value="Unassembled WGS sequence"/>
</dbReference>
<dbReference type="PIRSF" id="PIRSF037382">
    <property type="entry name" value="CCT_LicC"/>
    <property type="match status" value="1"/>
</dbReference>
<reference evidence="4" key="1">
    <citation type="journal article" date="2013" name="Appl. Environ. Microbiol.">
        <title>Genetic analysis of capsular polysaccharide synthesis gene clusters from all serotypes of Streptococcus suis: potential mechanisms for generation of capsular variation.</title>
        <authorList>
            <person name="Okura M."/>
            <person name="Takamatsu D."/>
            <person name="Maruyama F."/>
            <person name="Nozawa T."/>
            <person name="Nakagawa I."/>
            <person name="Osaki M."/>
            <person name="Sekizaki T."/>
            <person name="Gottschalk M."/>
            <person name="Kumagai Y."/>
            <person name="Hamada S."/>
        </authorList>
    </citation>
    <scope>NUCLEOTIDE SEQUENCE</scope>
    <source>
        <strain evidence="4">8830</strain>
    </source>
</reference>
<reference evidence="5 7" key="2">
    <citation type="submission" date="2016-02" db="EMBL/GenBank/DDBJ databases">
        <authorList>
            <consortium name="Pathogen Informatics"/>
        </authorList>
    </citation>
    <scope>NUCLEOTIDE SEQUENCE [LARGE SCALE GENOMIC DNA]</scope>
    <source>
        <strain evidence="5 7">LSS78</strain>
    </source>
</reference>
<dbReference type="PANTHER" id="PTHR43584">
    <property type="entry name" value="NUCLEOTIDYL TRANSFERASE"/>
    <property type="match status" value="1"/>
</dbReference>
<accession>M1VJM3</accession>